<sequence>MKKPLLLIVLLILSKTFAQNNSKTAFQKSRYELAMSYYDKADFKKAIDLFYFASKIKPENEIGIESAKKVDTLQHILREDIMTQALGTWKMIGDKPIWAVNQTYDSAEKDFEELVEINKNEILFYERNKKTQEKKLIKSEPLVYYDGEETSSLFSDIILSDGTVWHCIISNKSDELRVINVGKKGANGYEKITEDNIERFYSKVK</sequence>
<keyword evidence="4" id="KW-1185">Reference proteome</keyword>
<organism evidence="3 4">
    <name type="scientific">Flavobacterium azizsancarii</name>
    <dbReference type="NCBI Taxonomy" id="2961580"/>
    <lineage>
        <taxon>Bacteria</taxon>
        <taxon>Pseudomonadati</taxon>
        <taxon>Bacteroidota</taxon>
        <taxon>Flavobacteriia</taxon>
        <taxon>Flavobacteriales</taxon>
        <taxon>Flavobacteriaceae</taxon>
        <taxon>Flavobacterium</taxon>
    </lineage>
</organism>
<comment type="caution">
    <text evidence="3">The sequence shown here is derived from an EMBL/GenBank/DDBJ whole genome shotgun (WGS) entry which is preliminary data.</text>
</comment>
<name>A0ABT4W7A2_9FLAO</name>
<feature type="signal peptide" evidence="2">
    <location>
        <begin position="1"/>
        <end position="18"/>
    </location>
</feature>
<dbReference type="PROSITE" id="PS50005">
    <property type="entry name" value="TPR"/>
    <property type="match status" value="1"/>
</dbReference>
<dbReference type="Proteomes" id="UP001212170">
    <property type="component" value="Unassembled WGS sequence"/>
</dbReference>
<protein>
    <recommendedName>
        <fullName evidence="5">Tetratricopeptide repeat protein</fullName>
    </recommendedName>
</protein>
<dbReference type="RefSeq" id="WP_271334290.1">
    <property type="nucleotide sequence ID" value="NZ_JAMZNK010000003.1"/>
</dbReference>
<keyword evidence="2" id="KW-0732">Signal</keyword>
<evidence type="ECO:0000313" key="4">
    <source>
        <dbReference type="Proteomes" id="UP001212170"/>
    </source>
</evidence>
<feature type="chain" id="PRO_5045682371" description="Tetratricopeptide repeat protein" evidence="2">
    <location>
        <begin position="19"/>
        <end position="205"/>
    </location>
</feature>
<dbReference type="EMBL" id="JAMZNK010000003">
    <property type="protein sequence ID" value="MDA6068413.1"/>
    <property type="molecule type" value="Genomic_DNA"/>
</dbReference>
<keyword evidence="1" id="KW-0802">TPR repeat</keyword>
<feature type="repeat" description="TPR" evidence="1">
    <location>
        <begin position="27"/>
        <end position="60"/>
    </location>
</feature>
<evidence type="ECO:0008006" key="5">
    <source>
        <dbReference type="Google" id="ProtNLM"/>
    </source>
</evidence>
<gene>
    <name evidence="3" type="ORF">NJT12_02150</name>
</gene>
<evidence type="ECO:0000256" key="1">
    <source>
        <dbReference type="PROSITE-ProRule" id="PRU00339"/>
    </source>
</evidence>
<accession>A0ABT4W7A2</accession>
<reference evidence="3 4" key="1">
    <citation type="journal article" date="2023" name="Chemosphere">
        <title>Whole genome analysis of Flavobacterium aziz-sancarii sp. nov., isolated from Ardley Island (Antarctica), revealed a rich resistome and bioremediation potential.</title>
        <authorList>
            <person name="Otur C."/>
            <person name="Okay S."/>
            <person name="Kurt-Kizildogan A."/>
        </authorList>
    </citation>
    <scope>NUCLEOTIDE SEQUENCE [LARGE SCALE GENOMIC DNA]</scope>
    <source>
        <strain evidence="3 4">AC</strain>
    </source>
</reference>
<evidence type="ECO:0000313" key="3">
    <source>
        <dbReference type="EMBL" id="MDA6068413.1"/>
    </source>
</evidence>
<evidence type="ECO:0000256" key="2">
    <source>
        <dbReference type="SAM" id="SignalP"/>
    </source>
</evidence>
<proteinExistence type="predicted"/>
<dbReference type="InterPro" id="IPR019734">
    <property type="entry name" value="TPR_rpt"/>
</dbReference>